<gene>
    <name evidence="14" type="ORF">N1032_02885</name>
</gene>
<evidence type="ECO:0000313" key="14">
    <source>
        <dbReference type="EMBL" id="MCS5732687.1"/>
    </source>
</evidence>
<dbReference type="RefSeq" id="WP_259537323.1">
    <property type="nucleotide sequence ID" value="NZ_JANLCJ010000001.1"/>
</dbReference>
<evidence type="ECO:0000256" key="1">
    <source>
        <dbReference type="ARBA" id="ARBA00004167"/>
    </source>
</evidence>
<comment type="subcellular location">
    <subcellularLocation>
        <location evidence="2">Cell membrane</location>
    </subcellularLocation>
    <subcellularLocation>
        <location evidence="1">Membrane</location>
        <topology evidence="1">Single-pass membrane protein</topology>
    </subcellularLocation>
</comment>
<evidence type="ECO:0000256" key="2">
    <source>
        <dbReference type="ARBA" id="ARBA00004236"/>
    </source>
</evidence>
<name>A0ABT2GZF2_9MICO</name>
<reference evidence="14" key="1">
    <citation type="submission" date="2022-08" db="EMBL/GenBank/DDBJ databases">
        <authorList>
            <person name="Deng Y."/>
            <person name="Han X.-F."/>
            <person name="Zhang Y.-Q."/>
        </authorList>
    </citation>
    <scope>NUCLEOTIDE SEQUENCE</scope>
    <source>
        <strain evidence="14">CPCC 203386</strain>
    </source>
</reference>
<accession>A0ABT2GZF2</accession>
<dbReference type="EMBL" id="JANLCJ010000001">
    <property type="protein sequence ID" value="MCS5732687.1"/>
    <property type="molecule type" value="Genomic_DNA"/>
</dbReference>
<keyword evidence="7 12" id="KW-0472">Membrane</keyword>
<evidence type="ECO:0000256" key="12">
    <source>
        <dbReference type="SAM" id="Phobius"/>
    </source>
</evidence>
<dbReference type="InterPro" id="IPR041916">
    <property type="entry name" value="Anti_sigma_zinc_sf"/>
</dbReference>
<evidence type="ECO:0000259" key="13">
    <source>
        <dbReference type="Pfam" id="PF10099"/>
    </source>
</evidence>
<feature type="transmembrane region" description="Helical" evidence="12">
    <location>
        <begin position="154"/>
        <end position="177"/>
    </location>
</feature>
<feature type="domain" description="Anti-sigma K factor RskA C-terminal" evidence="13">
    <location>
        <begin position="158"/>
        <end position="299"/>
    </location>
</feature>
<keyword evidence="5 12" id="KW-1133">Transmembrane helix</keyword>
<proteinExistence type="predicted"/>
<sequence length="305" mass="30120">MSGTRSDDDLDPRLLTGAYALDAVSATEAESFEKATDSSATLRDETDGLVETATLLGLAATPVTPSTRLKADLMAKLSSTPQLPLSGAGSARHAATDAPESLDQAPDAAHSPAASVAEVIPAEVPATVSPAEAAPALAGPVESRARARWFSRPVGFVAGVAAAAALFVGGGFVGSALTDQPGAPVVTDASASGLAEIAAADDVARQTVAVDGGGTATLVWSNELGRSAVLVDGLPTLPDGKVYEAWYIDADGAAPAGTFAAAAEGTSWHVLDGALTPGDTIGVTVEPAGGSPAPTTTPIIVGETA</sequence>
<dbReference type="InterPro" id="IPR018764">
    <property type="entry name" value="RskA_C"/>
</dbReference>
<organism evidence="14 15">
    <name type="scientific">Herbiconiux daphne</name>
    <dbReference type="NCBI Taxonomy" id="2970914"/>
    <lineage>
        <taxon>Bacteria</taxon>
        <taxon>Bacillati</taxon>
        <taxon>Actinomycetota</taxon>
        <taxon>Actinomycetes</taxon>
        <taxon>Micrococcales</taxon>
        <taxon>Microbacteriaceae</taxon>
        <taxon>Herbiconiux</taxon>
    </lineage>
</organism>
<dbReference type="InterPro" id="IPR051474">
    <property type="entry name" value="Anti-sigma-K/W_factor"/>
</dbReference>
<dbReference type="Pfam" id="PF10099">
    <property type="entry name" value="RskA_C"/>
    <property type="match status" value="1"/>
</dbReference>
<dbReference type="PANTHER" id="PTHR37461:SF1">
    <property type="entry name" value="ANTI-SIGMA-K FACTOR RSKA"/>
    <property type="match status" value="1"/>
</dbReference>
<evidence type="ECO:0000256" key="11">
    <source>
        <dbReference type="SAM" id="MobiDB-lite"/>
    </source>
</evidence>
<evidence type="ECO:0000256" key="4">
    <source>
        <dbReference type="ARBA" id="ARBA00022692"/>
    </source>
</evidence>
<evidence type="ECO:0000313" key="15">
    <source>
        <dbReference type="Proteomes" id="UP001165586"/>
    </source>
</evidence>
<keyword evidence="4 12" id="KW-0812">Transmembrane</keyword>
<keyword evidence="6" id="KW-0805">Transcription regulation</keyword>
<dbReference type="Proteomes" id="UP001165586">
    <property type="component" value="Unassembled WGS sequence"/>
</dbReference>
<keyword evidence="3" id="KW-1003">Cell membrane</keyword>
<dbReference type="Gene3D" id="1.10.10.1320">
    <property type="entry name" value="Anti-sigma factor, zinc-finger domain"/>
    <property type="match status" value="1"/>
</dbReference>
<evidence type="ECO:0000256" key="10">
    <source>
        <dbReference type="ARBA" id="ARBA00030803"/>
    </source>
</evidence>
<dbReference type="PANTHER" id="PTHR37461">
    <property type="entry name" value="ANTI-SIGMA-K FACTOR RSKA"/>
    <property type="match status" value="1"/>
</dbReference>
<evidence type="ECO:0000256" key="5">
    <source>
        <dbReference type="ARBA" id="ARBA00022989"/>
    </source>
</evidence>
<feature type="region of interest" description="Disordered" evidence="11">
    <location>
        <begin position="82"/>
        <end position="114"/>
    </location>
</feature>
<protein>
    <recommendedName>
        <fullName evidence="10">Regulator of SigK</fullName>
    </recommendedName>
    <alternativeName>
        <fullName evidence="9">Sigma-K anti-sigma factor RskA</fullName>
    </alternativeName>
</protein>
<evidence type="ECO:0000256" key="6">
    <source>
        <dbReference type="ARBA" id="ARBA00023015"/>
    </source>
</evidence>
<evidence type="ECO:0000256" key="3">
    <source>
        <dbReference type="ARBA" id="ARBA00022475"/>
    </source>
</evidence>
<keyword evidence="8" id="KW-0804">Transcription</keyword>
<evidence type="ECO:0000256" key="9">
    <source>
        <dbReference type="ARBA" id="ARBA00029829"/>
    </source>
</evidence>
<evidence type="ECO:0000256" key="8">
    <source>
        <dbReference type="ARBA" id="ARBA00023163"/>
    </source>
</evidence>
<keyword evidence="15" id="KW-1185">Reference proteome</keyword>
<comment type="caution">
    <text evidence="14">The sequence shown here is derived from an EMBL/GenBank/DDBJ whole genome shotgun (WGS) entry which is preliminary data.</text>
</comment>
<evidence type="ECO:0000256" key="7">
    <source>
        <dbReference type="ARBA" id="ARBA00023136"/>
    </source>
</evidence>